<dbReference type="VEuPathDB" id="FungiDB:A9K55_004003"/>
<dbReference type="Proteomes" id="UP000323067">
    <property type="component" value="Chromosome v"/>
</dbReference>
<evidence type="ECO:0000313" key="2">
    <source>
        <dbReference type="Proteomes" id="UP000323067"/>
    </source>
</evidence>
<protein>
    <submittedName>
        <fullName evidence="1">Uncharacterized protein</fullName>
    </submittedName>
</protein>
<dbReference type="EMBL" id="CP023325">
    <property type="protein sequence ID" value="ATY64380.1"/>
    <property type="molecule type" value="Genomic_DNA"/>
</dbReference>
<gene>
    <name evidence="1" type="ORF">A9K55_004003</name>
</gene>
<accession>A0A2H4SMN9</accession>
<sequence>MPFHVLSTIKCGPLPLFPISGSVAAIQFQCLHIISSVAKKTTGVETDSLPVTGAWSLMPKPPVQALGGLPEDQILCEWKGIFSGKNPTSFQPVVLILEQFIWSKAASLAPIEALWEKAGLR</sequence>
<evidence type="ECO:0000313" key="1">
    <source>
        <dbReference type="EMBL" id="ATY64380.1"/>
    </source>
</evidence>
<reference evidence="1 2" key="1">
    <citation type="journal article" date="2017" name="BMC Genomics">
        <title>Chromosome level assembly and secondary metabolite potential of the parasitic fungus Cordyceps militaris.</title>
        <authorList>
            <person name="Kramer G.J."/>
            <person name="Nodwell J.R."/>
        </authorList>
    </citation>
    <scope>NUCLEOTIDE SEQUENCE [LARGE SCALE GENOMIC DNA]</scope>
    <source>
        <strain evidence="1 2">ATCC 34164</strain>
    </source>
</reference>
<proteinExistence type="predicted"/>
<organism evidence="1 2">
    <name type="scientific">Cordyceps militaris</name>
    <name type="common">Caterpillar fungus</name>
    <name type="synonym">Clavaria militaris</name>
    <dbReference type="NCBI Taxonomy" id="73501"/>
    <lineage>
        <taxon>Eukaryota</taxon>
        <taxon>Fungi</taxon>
        <taxon>Dikarya</taxon>
        <taxon>Ascomycota</taxon>
        <taxon>Pezizomycotina</taxon>
        <taxon>Sordariomycetes</taxon>
        <taxon>Hypocreomycetidae</taxon>
        <taxon>Hypocreales</taxon>
        <taxon>Cordycipitaceae</taxon>
        <taxon>Cordyceps</taxon>
    </lineage>
</organism>
<dbReference type="AlphaFoldDB" id="A0A2H4SMN9"/>
<dbReference type="VEuPathDB" id="FungiDB:CCM_04811"/>
<name>A0A2H4SMN9_CORMI</name>